<dbReference type="Proteomes" id="UP000267516">
    <property type="component" value="Segment"/>
</dbReference>
<proteinExistence type="predicted"/>
<name>A0A2D3I707_9VIRU</name>
<reference evidence="1" key="1">
    <citation type="journal article" date="2018" name="Aquaculture">
        <title>Complete genome sequence of a white spot syndrome virus associated with a disease incursion in Australia.</title>
        <authorList>
            <person name="Oakey J."/>
            <person name="Smith C.S."/>
        </authorList>
    </citation>
    <scope>NUCLEOTIDE SEQUENCE [LARGE SCALE GENOMIC DNA]</scope>
    <source>
        <strain evidence="1">WSSV-AU</strain>
    </source>
</reference>
<evidence type="ECO:0000313" key="1">
    <source>
        <dbReference type="EMBL" id="ATU84175.1"/>
    </source>
</evidence>
<accession>A0A2D3I707</accession>
<protein>
    <submittedName>
        <fullName evidence="1">ORF1148</fullName>
    </submittedName>
</protein>
<organism evidence="1">
    <name type="scientific">White spot syndrome virus</name>
    <dbReference type="NCBI Taxonomy" id="342409"/>
    <lineage>
        <taxon>Viruses</taxon>
        <taxon>Viruses incertae sedis</taxon>
        <taxon>Naldaviricetes</taxon>
        <taxon>Nimaviridae</taxon>
        <taxon>Whispovirus</taxon>
    </lineage>
</organism>
<sequence length="62" mass="7413">MILKILSHFLIINVKVVMTLKNLPVRKVRLMQPEKVHLLLKNYHRQFSNQFVDFLRATLKVV</sequence>
<dbReference type="EMBL" id="MF768985">
    <property type="protein sequence ID" value="ATU84175.1"/>
    <property type="molecule type" value="Genomic_DNA"/>
</dbReference>